<evidence type="ECO:0000256" key="2">
    <source>
        <dbReference type="ARBA" id="ARBA00022692"/>
    </source>
</evidence>
<evidence type="ECO:0000256" key="4">
    <source>
        <dbReference type="ARBA" id="ARBA00023136"/>
    </source>
</evidence>
<dbReference type="PANTHER" id="PTHR12639">
    <property type="entry name" value="VITAMIN K-DEPENDENT GAMMA-CARBOXYLASE"/>
    <property type="match status" value="1"/>
</dbReference>
<dbReference type="EMBL" id="CAJNRD030001121">
    <property type="protein sequence ID" value="CAG5095354.1"/>
    <property type="molecule type" value="Genomic_DNA"/>
</dbReference>
<dbReference type="PANTHER" id="PTHR12639:SF6">
    <property type="entry name" value="VITAMIN K-DEPENDENT GAMMA-CARBOXYLASE"/>
    <property type="match status" value="1"/>
</dbReference>
<feature type="transmembrane region" description="Helical" evidence="7">
    <location>
        <begin position="404"/>
        <end position="421"/>
    </location>
</feature>
<evidence type="ECO:0000313" key="9">
    <source>
        <dbReference type="EMBL" id="CAG5095354.1"/>
    </source>
</evidence>
<dbReference type="InterPro" id="IPR053934">
    <property type="entry name" value="HTTM_dom"/>
</dbReference>
<dbReference type="GO" id="GO:0019842">
    <property type="term" value="F:vitamin binding"/>
    <property type="evidence" value="ECO:0007669"/>
    <property type="project" value="TreeGrafter"/>
</dbReference>
<reference evidence="9" key="1">
    <citation type="submission" date="2021-04" db="EMBL/GenBank/DDBJ databases">
        <authorList>
            <person name="Chebbi M.A.C M."/>
        </authorList>
    </citation>
    <scope>NUCLEOTIDE SEQUENCE</scope>
</reference>
<evidence type="ECO:0000313" key="10">
    <source>
        <dbReference type="Proteomes" id="UP000786811"/>
    </source>
</evidence>
<dbReference type="OrthoDB" id="206689at2759"/>
<feature type="transmembrane region" description="Helical" evidence="7">
    <location>
        <begin position="180"/>
        <end position="205"/>
    </location>
</feature>
<feature type="transmembrane region" description="Helical" evidence="7">
    <location>
        <begin position="135"/>
        <end position="168"/>
    </location>
</feature>
<accession>A0A8J2MP77</accession>
<evidence type="ECO:0000259" key="8">
    <source>
        <dbReference type="SMART" id="SM00752"/>
    </source>
</evidence>
<feature type="domain" description="HTTM-like" evidence="8">
    <location>
        <begin position="76"/>
        <end position="335"/>
    </location>
</feature>
<dbReference type="GO" id="GO:0008488">
    <property type="term" value="F:gamma-glutamyl carboxylase activity"/>
    <property type="evidence" value="ECO:0007669"/>
    <property type="project" value="InterPro"/>
</dbReference>
<keyword evidence="6" id="KW-0456">Lyase</keyword>
<sequence length="740" mass="86890">MTRKSKVDVIKEKKAEKKLQYEDTEVKDEFLKKVEENQSNFAIEFCGSKFFKNFESACGFKFEDLKSFDKFVALLYRPTDPASLGVVRALFGLCMVLDVVEERGLADIDLKWGDPYNCHFPLIHGMRPASLPWMILLFTVMWLGAFGIMLGLWFKLACISFLLPYWYIFLLDKSLWNNHSYLYGVVTLLLLGTQANRYFSIDALLSQDSKTSQKIPLWNYFIIKFQFFALYFLAGLKKSNPEWLEGYAMTNLSDHWVFDPFKIFLTTEQTDFFIVHWFGFIFDLTVGFWMLFDKTRLPAMFFCTTFHLMNSRLFSIGMFPYVCLATMPLFCHVDWPRKVLSKLKTLFVSSKTINQACDCGSSEKSTINEENSLCEEKIPSKIKEPSFESKLEIKNARPTKKQKFVVILLLIHIFLQFFLPYSHFITKGYNNWTPGLYGYSWDMMVHSWDTVLIVVRVHDNEKNEDHFVDPQAWVQNDKWSKHGDMMIQYAQCLKNNLLHRKKEVLKRRNLGMSHARGEWSQISGNLSIYIDVRCSLNGRFQQRIFNPEIDMLMVDWHPFKPVSFLMPLLTQFSGYRKKMDEITRHVYSWSNYTDVFFVADYPGMVLENYFSEDFSNISLNVLEGEVTYVEEDSKSKVTVVKGHSVGVSSGKLHEVTTVSAYPSCYMYTYTNQTRENLEIIDQNPESARRRSGWPIMKELNYKINAWWRALGHIANAFFYLVYDVPMLRRVPRTLNYYEYD</sequence>
<organism evidence="9 10">
    <name type="scientific">Cotesia congregata</name>
    <name type="common">Parasitoid wasp</name>
    <name type="synonym">Apanteles congregatus</name>
    <dbReference type="NCBI Taxonomy" id="51543"/>
    <lineage>
        <taxon>Eukaryota</taxon>
        <taxon>Metazoa</taxon>
        <taxon>Ecdysozoa</taxon>
        <taxon>Arthropoda</taxon>
        <taxon>Hexapoda</taxon>
        <taxon>Insecta</taxon>
        <taxon>Pterygota</taxon>
        <taxon>Neoptera</taxon>
        <taxon>Endopterygota</taxon>
        <taxon>Hymenoptera</taxon>
        <taxon>Apocrita</taxon>
        <taxon>Ichneumonoidea</taxon>
        <taxon>Braconidae</taxon>
        <taxon>Microgastrinae</taxon>
        <taxon>Cotesia</taxon>
    </lineage>
</organism>
<dbReference type="Pfam" id="PF22777">
    <property type="entry name" value="VKGC_lumenal_dom"/>
    <property type="match status" value="1"/>
</dbReference>
<feature type="transmembrane region" description="Helical" evidence="7">
    <location>
        <begin position="217"/>
        <end position="234"/>
    </location>
</feature>
<protein>
    <submittedName>
        <fullName evidence="9">Similar to Ggcx: Vitamin K-dependent gamma-carboxylase (Rattus norvegicus)</fullName>
    </submittedName>
</protein>
<evidence type="ECO:0000256" key="5">
    <source>
        <dbReference type="ARBA" id="ARBA00023157"/>
    </source>
</evidence>
<keyword evidence="4 7" id="KW-0472">Membrane</keyword>
<keyword evidence="2 7" id="KW-0812">Transmembrane</keyword>
<keyword evidence="3 7" id="KW-1133">Transmembrane helix</keyword>
<dbReference type="Pfam" id="PF05090">
    <property type="entry name" value="HTTM"/>
    <property type="match status" value="1"/>
</dbReference>
<proteinExistence type="predicted"/>
<evidence type="ECO:0000256" key="6">
    <source>
        <dbReference type="ARBA" id="ARBA00023239"/>
    </source>
</evidence>
<comment type="subcellular location">
    <subcellularLocation>
        <location evidence="1">Endomembrane system</location>
        <topology evidence="1">Multi-pass membrane protein</topology>
    </subcellularLocation>
</comment>
<dbReference type="AlphaFoldDB" id="A0A8J2MP77"/>
<keyword evidence="5" id="KW-1015">Disulfide bond</keyword>
<evidence type="ECO:0000256" key="3">
    <source>
        <dbReference type="ARBA" id="ARBA00022989"/>
    </source>
</evidence>
<dbReference type="InterPro" id="IPR011020">
    <property type="entry name" value="HTTM-like"/>
</dbReference>
<dbReference type="InterPro" id="IPR007782">
    <property type="entry name" value="VKG_COase"/>
</dbReference>
<feature type="transmembrane region" description="Helical" evidence="7">
    <location>
        <begin position="274"/>
        <end position="292"/>
    </location>
</feature>
<dbReference type="Proteomes" id="UP000786811">
    <property type="component" value="Unassembled WGS sequence"/>
</dbReference>
<evidence type="ECO:0000256" key="1">
    <source>
        <dbReference type="ARBA" id="ARBA00004127"/>
    </source>
</evidence>
<comment type="caution">
    <text evidence="9">The sequence shown here is derived from an EMBL/GenBank/DDBJ whole genome shotgun (WGS) entry which is preliminary data.</text>
</comment>
<dbReference type="SMART" id="SM00752">
    <property type="entry name" value="HTTM"/>
    <property type="match status" value="1"/>
</dbReference>
<evidence type="ECO:0000256" key="7">
    <source>
        <dbReference type="SAM" id="Phobius"/>
    </source>
</evidence>
<name>A0A8J2MP77_COTCN</name>
<gene>
    <name evidence="9" type="ORF">HICCMSTLAB_LOCUS7667</name>
</gene>
<dbReference type="InterPro" id="IPR053935">
    <property type="entry name" value="VKGC_lumenal_dom"/>
</dbReference>
<keyword evidence="10" id="KW-1185">Reference proteome</keyword>
<dbReference type="GO" id="GO:0012505">
    <property type="term" value="C:endomembrane system"/>
    <property type="evidence" value="ECO:0007669"/>
    <property type="project" value="UniProtKB-SubCell"/>
</dbReference>